<name>N1QE97_SPHMS</name>
<evidence type="ECO:0000256" key="5">
    <source>
        <dbReference type="ARBA" id="ARBA00038359"/>
    </source>
</evidence>
<dbReference type="OrthoDB" id="3650882at2759"/>
<sequence length="212" mass="23351">MAVFNIPSASAHVIIVAIVACIWTLFTCLCRIFLRTKVNGPIGPDDVACLVATFLGISQSTLTLVAVHFGVGNHQDHLSRLNLKKNTIVLWVAEQFYILTTAATMISISCLICRITPVRRHHLIGWTIGIMTIIWAIVFWFLRIFICSYNLQANRSVGKASTEAKAMHVGHLPQPWDPSNNICLNRTAIRLAVTIVGSFLELANVVTAVCVV</sequence>
<feature type="transmembrane region" description="Helical" evidence="6">
    <location>
        <begin position="88"/>
        <end position="111"/>
    </location>
</feature>
<dbReference type="InterPro" id="IPR049326">
    <property type="entry name" value="Rhodopsin_dom_fungi"/>
</dbReference>
<dbReference type="PANTHER" id="PTHR33048">
    <property type="entry name" value="PTH11-LIKE INTEGRAL MEMBRANE PROTEIN (AFU_ORTHOLOGUE AFUA_5G11245)"/>
    <property type="match status" value="1"/>
</dbReference>
<feature type="transmembrane region" description="Helical" evidence="6">
    <location>
        <begin position="12"/>
        <end position="34"/>
    </location>
</feature>
<evidence type="ECO:0000259" key="7">
    <source>
        <dbReference type="Pfam" id="PF20684"/>
    </source>
</evidence>
<dbReference type="Pfam" id="PF20684">
    <property type="entry name" value="Fung_rhodopsin"/>
    <property type="match status" value="1"/>
</dbReference>
<proteinExistence type="inferred from homology"/>
<dbReference type="GeneID" id="27906329"/>
<reference evidence="8 9" key="1">
    <citation type="journal article" date="2012" name="PLoS Pathog.">
        <title>Diverse lifestyles and strategies of plant pathogenesis encoded in the genomes of eighteen Dothideomycetes fungi.</title>
        <authorList>
            <person name="Ohm R.A."/>
            <person name="Feau N."/>
            <person name="Henrissat B."/>
            <person name="Schoch C.L."/>
            <person name="Horwitz B.A."/>
            <person name="Barry K.W."/>
            <person name="Condon B.J."/>
            <person name="Copeland A.C."/>
            <person name="Dhillon B."/>
            <person name="Glaser F."/>
            <person name="Hesse C.N."/>
            <person name="Kosti I."/>
            <person name="LaButti K."/>
            <person name="Lindquist E.A."/>
            <person name="Lucas S."/>
            <person name="Salamov A.A."/>
            <person name="Bradshaw R.E."/>
            <person name="Ciuffetti L."/>
            <person name="Hamelin R.C."/>
            <person name="Kema G.H.J."/>
            <person name="Lawrence C."/>
            <person name="Scott J.A."/>
            <person name="Spatafora J.W."/>
            <person name="Turgeon B.G."/>
            <person name="de Wit P.J.G.M."/>
            <person name="Zhong S."/>
            <person name="Goodwin S.B."/>
            <person name="Grigoriev I.V."/>
        </authorList>
    </citation>
    <scope>NUCLEOTIDE SEQUENCE [LARGE SCALE GENOMIC DNA]</scope>
    <source>
        <strain evidence="8 9">SO2202</strain>
    </source>
</reference>
<dbReference type="Proteomes" id="UP000016931">
    <property type="component" value="Unassembled WGS sequence"/>
</dbReference>
<organism evidence="8 9">
    <name type="scientific">Sphaerulina musiva (strain SO2202)</name>
    <name type="common">Poplar stem canker fungus</name>
    <name type="synonym">Septoria musiva</name>
    <dbReference type="NCBI Taxonomy" id="692275"/>
    <lineage>
        <taxon>Eukaryota</taxon>
        <taxon>Fungi</taxon>
        <taxon>Dikarya</taxon>
        <taxon>Ascomycota</taxon>
        <taxon>Pezizomycotina</taxon>
        <taxon>Dothideomycetes</taxon>
        <taxon>Dothideomycetidae</taxon>
        <taxon>Mycosphaerellales</taxon>
        <taxon>Mycosphaerellaceae</taxon>
        <taxon>Sphaerulina</taxon>
    </lineage>
</organism>
<evidence type="ECO:0000256" key="1">
    <source>
        <dbReference type="ARBA" id="ARBA00004141"/>
    </source>
</evidence>
<evidence type="ECO:0000256" key="4">
    <source>
        <dbReference type="ARBA" id="ARBA00023136"/>
    </source>
</evidence>
<keyword evidence="4 6" id="KW-0472">Membrane</keyword>
<evidence type="ECO:0000256" key="2">
    <source>
        <dbReference type="ARBA" id="ARBA00022692"/>
    </source>
</evidence>
<feature type="transmembrane region" description="Helical" evidence="6">
    <location>
        <begin position="123"/>
        <end position="146"/>
    </location>
</feature>
<dbReference type="GO" id="GO:0016020">
    <property type="term" value="C:membrane"/>
    <property type="evidence" value="ECO:0007669"/>
    <property type="project" value="UniProtKB-SubCell"/>
</dbReference>
<keyword evidence="9" id="KW-1185">Reference proteome</keyword>
<dbReference type="OMA" id="ICRITPV"/>
<evidence type="ECO:0000313" key="9">
    <source>
        <dbReference type="Proteomes" id="UP000016931"/>
    </source>
</evidence>
<evidence type="ECO:0000256" key="3">
    <source>
        <dbReference type="ARBA" id="ARBA00022989"/>
    </source>
</evidence>
<feature type="transmembrane region" description="Helical" evidence="6">
    <location>
        <begin position="46"/>
        <end position="68"/>
    </location>
</feature>
<keyword evidence="3 6" id="KW-1133">Transmembrane helix</keyword>
<dbReference type="HOGENOM" id="CLU_1524866_0_0_1"/>
<dbReference type="STRING" id="692275.N1QE97"/>
<protein>
    <recommendedName>
        <fullName evidence="7">Rhodopsin domain-containing protein</fullName>
    </recommendedName>
</protein>
<accession>N1QE97</accession>
<keyword evidence="2 6" id="KW-0812">Transmembrane</keyword>
<comment type="similarity">
    <text evidence="5">Belongs to the SAT4 family.</text>
</comment>
<dbReference type="eggNOG" id="ENOG502SU7Y">
    <property type="taxonomic scope" value="Eukaryota"/>
</dbReference>
<dbReference type="InterPro" id="IPR052337">
    <property type="entry name" value="SAT4-like"/>
</dbReference>
<dbReference type="AlphaFoldDB" id="N1QE97"/>
<feature type="domain" description="Rhodopsin" evidence="7">
    <location>
        <begin position="31"/>
        <end position="148"/>
    </location>
</feature>
<gene>
    <name evidence="8" type="ORF">SEPMUDRAFT_51482</name>
</gene>
<evidence type="ECO:0000256" key="6">
    <source>
        <dbReference type="SAM" id="Phobius"/>
    </source>
</evidence>
<dbReference type="PANTHER" id="PTHR33048:SF47">
    <property type="entry name" value="INTEGRAL MEMBRANE PROTEIN-RELATED"/>
    <property type="match status" value="1"/>
</dbReference>
<evidence type="ECO:0000313" key="8">
    <source>
        <dbReference type="EMBL" id="EMF09242.1"/>
    </source>
</evidence>
<comment type="subcellular location">
    <subcellularLocation>
        <location evidence="1">Membrane</location>
        <topology evidence="1">Multi-pass membrane protein</topology>
    </subcellularLocation>
</comment>
<dbReference type="RefSeq" id="XP_016757363.1">
    <property type="nucleotide sequence ID" value="XM_016909192.1"/>
</dbReference>
<dbReference type="EMBL" id="KB456269">
    <property type="protein sequence ID" value="EMF09242.1"/>
    <property type="molecule type" value="Genomic_DNA"/>
</dbReference>